<dbReference type="InterPro" id="IPR005162">
    <property type="entry name" value="Retrotrans_gag_dom"/>
</dbReference>
<organism evidence="2 3">
    <name type="scientific">Cucumis melo var. makuwa</name>
    <name type="common">Oriental melon</name>
    <dbReference type="NCBI Taxonomy" id="1194695"/>
    <lineage>
        <taxon>Eukaryota</taxon>
        <taxon>Viridiplantae</taxon>
        <taxon>Streptophyta</taxon>
        <taxon>Embryophyta</taxon>
        <taxon>Tracheophyta</taxon>
        <taxon>Spermatophyta</taxon>
        <taxon>Magnoliopsida</taxon>
        <taxon>eudicotyledons</taxon>
        <taxon>Gunneridae</taxon>
        <taxon>Pentapetalae</taxon>
        <taxon>rosids</taxon>
        <taxon>fabids</taxon>
        <taxon>Cucurbitales</taxon>
        <taxon>Cucurbitaceae</taxon>
        <taxon>Benincaseae</taxon>
        <taxon>Cucumis</taxon>
    </lineage>
</organism>
<dbReference type="Proteomes" id="UP000321393">
    <property type="component" value="Unassembled WGS sequence"/>
</dbReference>
<dbReference type="PANTHER" id="PTHR33437:SF2">
    <property type="entry name" value="OS06G0361200 PROTEIN"/>
    <property type="match status" value="1"/>
</dbReference>
<protein>
    <submittedName>
        <fullName evidence="2">Ty3-gypsy retrotransposon protein</fullName>
    </submittedName>
</protein>
<dbReference type="Pfam" id="PF03732">
    <property type="entry name" value="Retrotrans_gag"/>
    <property type="match status" value="1"/>
</dbReference>
<reference evidence="2 3" key="1">
    <citation type="submission" date="2019-08" db="EMBL/GenBank/DDBJ databases">
        <title>Draft genome sequences of two oriental melons (Cucumis melo L. var makuwa).</title>
        <authorList>
            <person name="Kwon S.-Y."/>
        </authorList>
    </citation>
    <scope>NUCLEOTIDE SEQUENCE [LARGE SCALE GENOMIC DNA]</scope>
    <source>
        <strain evidence="3">cv. SW 3</strain>
        <tissue evidence="2">Leaf</tissue>
    </source>
</reference>
<proteinExistence type="predicted"/>
<sequence length="886" mass="101069">MASKKTTSKSSIASDAYTGPTPAVVLRESFKSKIKSKKEAHLDVMSIMMADIMIEAAITEMERKVNFLMKVVEERDHEIIALREQMQTRETVESNQTHVVKATDKEKNVVQENQPQQQSVFVASLSVQQLQDMIANSILAQYGGLPQTSFIYSKPYTKRIDNLRMPLGYQPPNFLQFDGKDNSKQHIAHFVETCENTGSRGDQLVKQLVRSLKENAFEWYTNLQPEVIDSWEQLEKKFPNRFYSTRHTVSMMELTNTKQRKGEPVNNYINQWRALSLDCRDRLTELSAVEMSTQGMHWGLLYILQGIKPRTFEELATRTPYMELSITSIGTKDFPVPEVRKDKKETKGAKKVVKSTVKESMVVNATPLKFSKRKEGKAKKKDDGSERGCVTLKERQEKVYPFLDSDIADMLEQLLEKQLIQLLECKRPEQAEKMDDSNYCKYHWVIGHPVEKCFVLKELILRLAREKKIELDLEEVAQTNHAADENPRVVTCHAINATEEESIPSRLLKEEGVSKDLSRFNVDDLLSLPQETKTILINDLLSTTSSSSAPTTTYESTPYCMSIDFFDEDLLLGSKLHNRPLYVSGCVREQRVDRILIDNGSAVNIMPKSTMRPLGILVDELSNSKLVIQGFNQGSQRVIGMVRLELIIGDLKASALFHVIDSRTTYKLLLGRSWIHRNGVVTSTLHQCFKFYQDDVKNVEIDSNPFSEVKSHFADAKFYLKNGNSLEAVPAKIPFGEASMSTTKSMILMDEKTSNPLILCYVPLSRCKKGESPFVDFPQGLKVGNIKVLKERFTTLITKITKQEINIDLTEASLPQKRTKDRFDPKAYKLMAKGGYDFITHTEFKSLKIHEQPEFSSIQKKLLQKGHDIPVKKRTRIQVARANLYN</sequence>
<accession>A0A5A7SMM7</accession>
<dbReference type="Gene3D" id="2.40.70.10">
    <property type="entry name" value="Acid Proteases"/>
    <property type="match status" value="1"/>
</dbReference>
<name>A0A5A7SMM7_CUCMM</name>
<dbReference type="InterPro" id="IPR021109">
    <property type="entry name" value="Peptidase_aspartic_dom_sf"/>
</dbReference>
<comment type="caution">
    <text evidence="2">The sequence shown here is derived from an EMBL/GenBank/DDBJ whole genome shotgun (WGS) entry which is preliminary data.</text>
</comment>
<dbReference type="SUPFAM" id="SSF50630">
    <property type="entry name" value="Acid proteases"/>
    <property type="match status" value="1"/>
</dbReference>
<dbReference type="EMBL" id="SSTE01023063">
    <property type="protein sequence ID" value="KAA0025933.1"/>
    <property type="molecule type" value="Genomic_DNA"/>
</dbReference>
<dbReference type="AlphaFoldDB" id="A0A5A7SMM7"/>
<dbReference type="OrthoDB" id="909915at2759"/>
<dbReference type="CDD" id="cd00303">
    <property type="entry name" value="retropepsin_like"/>
    <property type="match status" value="1"/>
</dbReference>
<feature type="domain" description="Retrotransposon gag" evidence="1">
    <location>
        <begin position="210"/>
        <end position="297"/>
    </location>
</feature>
<gene>
    <name evidence="2" type="ORF">E6C27_scaffold34G002370</name>
</gene>
<evidence type="ECO:0000313" key="3">
    <source>
        <dbReference type="Proteomes" id="UP000321393"/>
    </source>
</evidence>
<evidence type="ECO:0000313" key="2">
    <source>
        <dbReference type="EMBL" id="KAA0025933.1"/>
    </source>
</evidence>
<evidence type="ECO:0000259" key="1">
    <source>
        <dbReference type="Pfam" id="PF03732"/>
    </source>
</evidence>
<dbReference type="PANTHER" id="PTHR33437">
    <property type="entry name" value="OS06G0361200 PROTEIN"/>
    <property type="match status" value="1"/>
</dbReference>